<protein>
    <submittedName>
        <fullName evidence="1">Uncharacterized protein</fullName>
    </submittedName>
</protein>
<gene>
    <name evidence="1" type="ORF">M5K25_011381</name>
</gene>
<dbReference type="EMBL" id="JANQDX010000009">
    <property type="protein sequence ID" value="KAL0919295.1"/>
    <property type="molecule type" value="Genomic_DNA"/>
</dbReference>
<dbReference type="AlphaFoldDB" id="A0ABD0V3C1"/>
<proteinExistence type="predicted"/>
<dbReference type="Proteomes" id="UP001552299">
    <property type="component" value="Unassembled WGS sequence"/>
</dbReference>
<evidence type="ECO:0000313" key="1">
    <source>
        <dbReference type="EMBL" id="KAL0919295.1"/>
    </source>
</evidence>
<evidence type="ECO:0000313" key="2">
    <source>
        <dbReference type="Proteomes" id="UP001552299"/>
    </source>
</evidence>
<reference evidence="1 2" key="1">
    <citation type="journal article" date="2024" name="Plant Biotechnol. J.">
        <title>Dendrobium thyrsiflorum genome and its molecular insights into genes involved in important horticultural traits.</title>
        <authorList>
            <person name="Chen B."/>
            <person name="Wang J.Y."/>
            <person name="Zheng P.J."/>
            <person name="Li K.L."/>
            <person name="Liang Y.M."/>
            <person name="Chen X.F."/>
            <person name="Zhang C."/>
            <person name="Zhao X."/>
            <person name="He X."/>
            <person name="Zhang G.Q."/>
            <person name="Liu Z.J."/>
            <person name="Xu Q."/>
        </authorList>
    </citation>
    <scope>NUCLEOTIDE SEQUENCE [LARGE SCALE GENOMIC DNA]</scope>
    <source>
        <strain evidence="1">GZMU011</strain>
    </source>
</reference>
<sequence>MADPDVDHGFVYDDQGRTDILGSPFFDVHFGTDETVDDYLDRILCQLSLSIEEHISSGRWYVVNHSPTPPNLAPAPMTTIRGFCFLLVASLNASSFGYQQPHQGTRNFQLHRVAVTAVEEPVMKYKRLKTALKY</sequence>
<accession>A0ABD0V3C1</accession>
<name>A0ABD0V3C1_DENTH</name>
<comment type="caution">
    <text evidence="1">The sequence shown here is derived from an EMBL/GenBank/DDBJ whole genome shotgun (WGS) entry which is preliminary data.</text>
</comment>
<keyword evidence="2" id="KW-1185">Reference proteome</keyword>
<organism evidence="1 2">
    <name type="scientific">Dendrobium thyrsiflorum</name>
    <name type="common">Pinecone-like raceme dendrobium</name>
    <name type="synonym">Orchid</name>
    <dbReference type="NCBI Taxonomy" id="117978"/>
    <lineage>
        <taxon>Eukaryota</taxon>
        <taxon>Viridiplantae</taxon>
        <taxon>Streptophyta</taxon>
        <taxon>Embryophyta</taxon>
        <taxon>Tracheophyta</taxon>
        <taxon>Spermatophyta</taxon>
        <taxon>Magnoliopsida</taxon>
        <taxon>Liliopsida</taxon>
        <taxon>Asparagales</taxon>
        <taxon>Orchidaceae</taxon>
        <taxon>Epidendroideae</taxon>
        <taxon>Malaxideae</taxon>
        <taxon>Dendrobiinae</taxon>
        <taxon>Dendrobium</taxon>
    </lineage>
</organism>